<gene>
    <name evidence="2" type="ORF">FQA47_012474</name>
</gene>
<feature type="region of interest" description="Disordered" evidence="1">
    <location>
        <begin position="1"/>
        <end position="33"/>
    </location>
</feature>
<reference evidence="2" key="1">
    <citation type="journal article" name="BMC Genomics">
        <title>Long-read sequencing and de novo genome assembly of marine medaka (Oryzias melastigma).</title>
        <authorList>
            <person name="Liang P."/>
            <person name="Saqib H.S.A."/>
            <person name="Ni X."/>
            <person name="Shen Y."/>
        </authorList>
    </citation>
    <scope>NUCLEOTIDE SEQUENCE</scope>
    <source>
        <strain evidence="2">Bigg-433</strain>
    </source>
</reference>
<evidence type="ECO:0000313" key="2">
    <source>
        <dbReference type="EMBL" id="KAF6737610.1"/>
    </source>
</evidence>
<dbReference type="EMBL" id="WKFB01000054">
    <property type="protein sequence ID" value="KAF6737610.1"/>
    <property type="molecule type" value="Genomic_DNA"/>
</dbReference>
<evidence type="ECO:0000256" key="1">
    <source>
        <dbReference type="SAM" id="MobiDB-lite"/>
    </source>
</evidence>
<dbReference type="Proteomes" id="UP000646548">
    <property type="component" value="Unassembled WGS sequence"/>
</dbReference>
<name>A0A834FPK0_ORYME</name>
<sequence length="212" mass="23011">MKWSRTGFGPALSEQKRPAWIPPAEENLPSSSSGMKTYKTAVSAAGQQSTMVPPLTLPCVSYLAVLLVLVDASSSSGGRKNFQADLHGHSLTDLYNSPVMTAERVKRPFGSSGSGSGGFSHTGVRVTLEDGSQWLVHKGRRYGDASETVVTRAGHMSDKWKVIQTKDFDGSKTVSDLVRAGGTKYNLLRDNCHHASRRMMNLGGRSSNRRRN</sequence>
<protein>
    <recommendedName>
        <fullName evidence="4">LRAT domain-containing protein</fullName>
    </recommendedName>
</protein>
<comment type="caution">
    <text evidence="2">The sequence shown here is derived from an EMBL/GenBank/DDBJ whole genome shotgun (WGS) entry which is preliminary data.</text>
</comment>
<accession>A0A834FPK0</accession>
<dbReference type="AlphaFoldDB" id="A0A834FPK0"/>
<evidence type="ECO:0008006" key="4">
    <source>
        <dbReference type="Google" id="ProtNLM"/>
    </source>
</evidence>
<proteinExistence type="predicted"/>
<organism evidence="2 3">
    <name type="scientific">Oryzias melastigma</name>
    <name type="common">Marine medaka</name>
    <dbReference type="NCBI Taxonomy" id="30732"/>
    <lineage>
        <taxon>Eukaryota</taxon>
        <taxon>Metazoa</taxon>
        <taxon>Chordata</taxon>
        <taxon>Craniata</taxon>
        <taxon>Vertebrata</taxon>
        <taxon>Euteleostomi</taxon>
        <taxon>Actinopterygii</taxon>
        <taxon>Neopterygii</taxon>
        <taxon>Teleostei</taxon>
        <taxon>Neoteleostei</taxon>
        <taxon>Acanthomorphata</taxon>
        <taxon>Ovalentaria</taxon>
        <taxon>Atherinomorphae</taxon>
        <taxon>Beloniformes</taxon>
        <taxon>Adrianichthyidae</taxon>
        <taxon>Oryziinae</taxon>
        <taxon>Oryzias</taxon>
    </lineage>
</organism>
<evidence type="ECO:0000313" key="3">
    <source>
        <dbReference type="Proteomes" id="UP000646548"/>
    </source>
</evidence>